<dbReference type="InterPro" id="IPR018047">
    <property type="entry name" value="Ammonium_transpt_CS"/>
</dbReference>
<keyword evidence="13" id="KW-1185">Reference proteome</keyword>
<keyword evidence="3 9" id="KW-0813">Transport</keyword>
<dbReference type="OrthoDB" id="9814202at2"/>
<dbReference type="SUPFAM" id="SSF111352">
    <property type="entry name" value="Ammonium transporter"/>
    <property type="match status" value="1"/>
</dbReference>
<feature type="transmembrane region" description="Helical" evidence="9">
    <location>
        <begin position="20"/>
        <end position="40"/>
    </location>
</feature>
<evidence type="ECO:0000313" key="12">
    <source>
        <dbReference type="EMBL" id="TWE13150.1"/>
    </source>
</evidence>
<organism evidence="12 13">
    <name type="scientific">Rudaeicoccus suwonensis</name>
    <dbReference type="NCBI Taxonomy" id="657409"/>
    <lineage>
        <taxon>Bacteria</taxon>
        <taxon>Bacillati</taxon>
        <taxon>Actinomycetota</taxon>
        <taxon>Actinomycetes</taxon>
        <taxon>Micrococcales</taxon>
        <taxon>Dermacoccaceae</taxon>
        <taxon>Rudaeicoccus</taxon>
    </lineage>
</organism>
<proteinExistence type="inferred from homology"/>
<dbReference type="PROSITE" id="PS01219">
    <property type="entry name" value="AMMONIUM_TRANSP"/>
    <property type="match status" value="1"/>
</dbReference>
<accession>A0A561EC15</accession>
<dbReference type="InterPro" id="IPR029020">
    <property type="entry name" value="Ammonium/urea_transptr"/>
</dbReference>
<dbReference type="EMBL" id="VIVQ01000001">
    <property type="protein sequence ID" value="TWE13150.1"/>
    <property type="molecule type" value="Genomic_DNA"/>
</dbReference>
<protein>
    <recommendedName>
        <fullName evidence="8 9">Ammonium transporter</fullName>
    </recommendedName>
</protein>
<dbReference type="Pfam" id="PF00909">
    <property type="entry name" value="Ammonium_transp"/>
    <property type="match status" value="1"/>
</dbReference>
<keyword evidence="6 9" id="KW-0472">Membrane</keyword>
<evidence type="ECO:0000256" key="8">
    <source>
        <dbReference type="ARBA" id="ARBA00050025"/>
    </source>
</evidence>
<evidence type="ECO:0000256" key="9">
    <source>
        <dbReference type="RuleBase" id="RU362002"/>
    </source>
</evidence>
<evidence type="ECO:0000256" key="2">
    <source>
        <dbReference type="ARBA" id="ARBA00005887"/>
    </source>
</evidence>
<dbReference type="InterPro" id="IPR024041">
    <property type="entry name" value="NH4_transpt_AmtB-like_dom"/>
</dbReference>
<evidence type="ECO:0000256" key="1">
    <source>
        <dbReference type="ARBA" id="ARBA00004141"/>
    </source>
</evidence>
<evidence type="ECO:0000259" key="11">
    <source>
        <dbReference type="Pfam" id="PF00909"/>
    </source>
</evidence>
<evidence type="ECO:0000256" key="10">
    <source>
        <dbReference type="SAM" id="MobiDB-lite"/>
    </source>
</evidence>
<feature type="transmembrane region" description="Helical" evidence="9">
    <location>
        <begin position="52"/>
        <end position="70"/>
    </location>
</feature>
<feature type="compositionally biased region" description="Basic and acidic residues" evidence="10">
    <location>
        <begin position="459"/>
        <end position="477"/>
    </location>
</feature>
<name>A0A561EC15_9MICO</name>
<feature type="transmembrane region" description="Helical" evidence="9">
    <location>
        <begin position="264"/>
        <end position="285"/>
    </location>
</feature>
<feature type="transmembrane region" description="Helical" evidence="9">
    <location>
        <begin position="318"/>
        <end position="338"/>
    </location>
</feature>
<evidence type="ECO:0000256" key="7">
    <source>
        <dbReference type="ARBA" id="ARBA00023177"/>
    </source>
</evidence>
<evidence type="ECO:0000313" key="13">
    <source>
        <dbReference type="Proteomes" id="UP000318297"/>
    </source>
</evidence>
<dbReference type="RefSeq" id="WP_145227558.1">
    <property type="nucleotide sequence ID" value="NZ_VIVQ01000001.1"/>
</dbReference>
<dbReference type="GO" id="GO:0005886">
    <property type="term" value="C:plasma membrane"/>
    <property type="evidence" value="ECO:0007669"/>
    <property type="project" value="UniProtKB-SubCell"/>
</dbReference>
<evidence type="ECO:0000256" key="4">
    <source>
        <dbReference type="ARBA" id="ARBA00022692"/>
    </source>
</evidence>
<feature type="transmembrane region" description="Helical" evidence="9">
    <location>
        <begin position="198"/>
        <end position="220"/>
    </location>
</feature>
<feature type="transmembrane region" description="Helical" evidence="9">
    <location>
        <begin position="292"/>
        <end position="312"/>
    </location>
</feature>
<feature type="transmembrane region" description="Helical" evidence="9">
    <location>
        <begin position="149"/>
        <end position="170"/>
    </location>
</feature>
<dbReference type="PANTHER" id="PTHR43029:SF10">
    <property type="entry name" value="AMMONIUM TRANSPORTER MEP2"/>
    <property type="match status" value="1"/>
</dbReference>
<dbReference type="NCBIfam" id="TIGR00836">
    <property type="entry name" value="amt"/>
    <property type="match status" value="1"/>
</dbReference>
<gene>
    <name evidence="12" type="ORF">BKA23_1979</name>
</gene>
<feature type="transmembrane region" description="Helical" evidence="9">
    <location>
        <begin position="389"/>
        <end position="417"/>
    </location>
</feature>
<keyword evidence="7 9" id="KW-0924">Ammonia transport</keyword>
<feature type="domain" description="Ammonium transporter AmtB-like" evidence="11">
    <location>
        <begin position="20"/>
        <end position="444"/>
    </location>
</feature>
<comment type="similarity">
    <text evidence="2 9">Belongs to the ammonia transporter channel (TC 1.A.11.2) family.</text>
</comment>
<feature type="region of interest" description="Disordered" evidence="10">
    <location>
        <begin position="457"/>
        <end position="477"/>
    </location>
</feature>
<evidence type="ECO:0000256" key="5">
    <source>
        <dbReference type="ARBA" id="ARBA00022989"/>
    </source>
</evidence>
<comment type="subcellular location">
    <subcellularLocation>
        <location evidence="9">Cell membrane</location>
        <topology evidence="9">Multi-pass membrane protein</topology>
    </subcellularLocation>
    <subcellularLocation>
        <location evidence="1">Membrane</location>
        <topology evidence="1">Multi-pass membrane protein</topology>
    </subcellularLocation>
</comment>
<keyword evidence="4 9" id="KW-0812">Transmembrane</keyword>
<evidence type="ECO:0000256" key="3">
    <source>
        <dbReference type="ARBA" id="ARBA00022448"/>
    </source>
</evidence>
<evidence type="ECO:0000256" key="6">
    <source>
        <dbReference type="ARBA" id="ARBA00023136"/>
    </source>
</evidence>
<keyword evidence="5 9" id="KW-1133">Transmembrane helix</keyword>
<sequence length="477" mass="49451">MSLHSLATADVPFIDSGNTAWTIAAAALVLFMTPGLAFFYGGMVRTKSVLNMMMMSFISMGTVGTVWVLWGYSEAFGPDLGHGLLGNPFSEFGLHHVMTAIYGYVPAAGGSAATGGIPGMAFVAFQVVFAIIAVALVSGAIADRAKFTTWTVFTVIWATVVYFPAAHWVFAFNGYAAKAGGWIANGGLFLHGHGAYDFAGGTAIHINAGAAGLALALVIGKRVGFGKDPMRPHNLTLVMIGAGMLWFGWFGFNAGSALSAGTLAAGVWVNTLGATCTAMLGWLLVEKFRDGHFTSLGAASGVVAGLVAITPACATVTPIGALIVGLAAGAICALAVGLKFKLGFDDSLDVVGVHLVGGLVGTLLIGLLASKSSPNGSGTRDGLFYGGGFLQLGVQAAAAFTVLIFSFVVTYIIGYALHKTMGFRISQEEEIAGIDQAEHAETGYDFGNLFSGSRIGHHPSHEQDARHHDETQEKVEA</sequence>
<dbReference type="GO" id="GO:0008519">
    <property type="term" value="F:ammonium channel activity"/>
    <property type="evidence" value="ECO:0007669"/>
    <property type="project" value="InterPro"/>
</dbReference>
<dbReference type="Proteomes" id="UP000318297">
    <property type="component" value="Unassembled WGS sequence"/>
</dbReference>
<dbReference type="InterPro" id="IPR001905">
    <property type="entry name" value="Ammonium_transpt"/>
</dbReference>
<feature type="transmembrane region" description="Helical" evidence="9">
    <location>
        <begin position="232"/>
        <end position="252"/>
    </location>
</feature>
<feature type="transmembrane region" description="Helical" evidence="9">
    <location>
        <begin position="120"/>
        <end position="142"/>
    </location>
</feature>
<dbReference type="PANTHER" id="PTHR43029">
    <property type="entry name" value="AMMONIUM TRANSPORTER MEP2"/>
    <property type="match status" value="1"/>
</dbReference>
<dbReference type="AlphaFoldDB" id="A0A561EC15"/>
<dbReference type="Gene3D" id="1.10.3430.10">
    <property type="entry name" value="Ammonium transporter AmtB like domains"/>
    <property type="match status" value="1"/>
</dbReference>
<reference evidence="12 13" key="1">
    <citation type="submission" date="2019-06" db="EMBL/GenBank/DDBJ databases">
        <title>Sequencing the genomes of 1000 actinobacteria strains.</title>
        <authorList>
            <person name="Klenk H.-P."/>
        </authorList>
    </citation>
    <scope>NUCLEOTIDE SEQUENCE [LARGE SCALE GENOMIC DNA]</scope>
    <source>
        <strain evidence="12 13">DSM 19560</strain>
    </source>
</reference>
<feature type="transmembrane region" description="Helical" evidence="9">
    <location>
        <begin position="350"/>
        <end position="369"/>
    </location>
</feature>
<comment type="caution">
    <text evidence="12">The sequence shown here is derived from an EMBL/GenBank/DDBJ whole genome shotgun (WGS) entry which is preliminary data.</text>
</comment>